<dbReference type="AlphaFoldDB" id="A0A3M0CDH7"/>
<sequence length="665" mass="71800">MSRRNPAKRWSLLCAAGLAVAGGSALGQDRQEQTDKARTVYEAIENRIGSRQAVEQNLTSPLISGMSFTTLDGQTNFQKQLSCPSSASYLEIFFGLGAGGDLSPVYLKQDTDFDGSFDVNAALPVPVSGVCANGVIGCAPGTWTECTPYLWHANDQGRITLQPSGLAALAGCYCVNNSCGSGLGFANRDTILDDLAGGMAGALMRQDPRYAVSAVQKQDFLIRLSGQDTRACAAEPDTPQHAYYDDASTLSSDAFAAASGDRVHGLIAGVPSGEETLLTHKSCRVERQVTLEEILGIDIISRVTSTHPYDEQGCAGDPDCFLFAIGDGENNGLRARDAAVREEGCGYFHEEIVWSIDHVDRITDATLLDAVYEDQIAVRVNDILIFSTGGYDGVNRPSDCQVNDQKTVSINRSFKDALQDGTNRLIFSIAVKDKGSGQLRARVRYEPSCALEETIDDTCAPHAESDQCRLVDEIVDSVPTFRNGGRTGLTPLAGSRTLHGAKCSRSFTRPWFDRARTYECETDGPGRRAFDFSRPAHILGNSTVDDYADRLPAGGDQFRSLTGPYSARFDMGIPDCEQICKTSFQTEDTDVSNTGVVNTLLNEARTIQYQYHQCAAGVCPVGPGEEIVEDCGCLSDFNDALLLMQTFRLAGQDLICTSGVKKPLQ</sequence>
<evidence type="ECO:0000313" key="3">
    <source>
        <dbReference type="Proteomes" id="UP000271227"/>
    </source>
</evidence>
<keyword evidence="3" id="KW-1185">Reference proteome</keyword>
<evidence type="ECO:0008006" key="4">
    <source>
        <dbReference type="Google" id="ProtNLM"/>
    </source>
</evidence>
<dbReference type="RefSeq" id="WP_147453577.1">
    <property type="nucleotide sequence ID" value="NZ_REFR01000012.1"/>
</dbReference>
<dbReference type="OrthoDB" id="7437990at2"/>
<evidence type="ECO:0000256" key="1">
    <source>
        <dbReference type="SAM" id="SignalP"/>
    </source>
</evidence>
<dbReference type="EMBL" id="REFR01000012">
    <property type="protein sequence ID" value="RMB05049.1"/>
    <property type="molecule type" value="Genomic_DNA"/>
</dbReference>
<reference evidence="2 3" key="1">
    <citation type="submission" date="2018-10" db="EMBL/GenBank/DDBJ databases">
        <title>Genomic Encyclopedia of Archaeal and Bacterial Type Strains, Phase II (KMG-II): from individual species to whole genera.</title>
        <authorList>
            <person name="Goeker M."/>
        </authorList>
    </citation>
    <scope>NUCLEOTIDE SEQUENCE [LARGE SCALE GENOMIC DNA]</scope>
    <source>
        <strain evidence="2 3">DSM 25217</strain>
    </source>
</reference>
<accession>A0A3M0CDH7</accession>
<name>A0A3M0CDH7_9PROT</name>
<feature type="chain" id="PRO_5017956604" description="Conjugal transfer mating pair stabilization protein TraN" evidence="1">
    <location>
        <begin position="28"/>
        <end position="665"/>
    </location>
</feature>
<dbReference type="Proteomes" id="UP000271227">
    <property type="component" value="Unassembled WGS sequence"/>
</dbReference>
<feature type="signal peptide" evidence="1">
    <location>
        <begin position="1"/>
        <end position="27"/>
    </location>
</feature>
<proteinExistence type="predicted"/>
<gene>
    <name evidence="2" type="ORF">BXY39_2628</name>
</gene>
<keyword evidence="1" id="KW-0732">Signal</keyword>
<protein>
    <recommendedName>
        <fullName evidence="4">Conjugal transfer mating pair stabilization protein TraN</fullName>
    </recommendedName>
</protein>
<dbReference type="InParanoid" id="A0A3M0CDH7"/>
<organism evidence="2 3">
    <name type="scientific">Eilatimonas milleporae</name>
    <dbReference type="NCBI Taxonomy" id="911205"/>
    <lineage>
        <taxon>Bacteria</taxon>
        <taxon>Pseudomonadati</taxon>
        <taxon>Pseudomonadota</taxon>
        <taxon>Alphaproteobacteria</taxon>
        <taxon>Kordiimonadales</taxon>
        <taxon>Kordiimonadaceae</taxon>
        <taxon>Eilatimonas</taxon>
    </lineage>
</organism>
<evidence type="ECO:0000313" key="2">
    <source>
        <dbReference type="EMBL" id="RMB05049.1"/>
    </source>
</evidence>
<comment type="caution">
    <text evidence="2">The sequence shown here is derived from an EMBL/GenBank/DDBJ whole genome shotgun (WGS) entry which is preliminary data.</text>
</comment>